<organism evidence="3 4">
    <name type="scientific">Luteibacter rhizovicinus</name>
    <dbReference type="NCBI Taxonomy" id="242606"/>
    <lineage>
        <taxon>Bacteria</taxon>
        <taxon>Pseudomonadati</taxon>
        <taxon>Pseudomonadota</taxon>
        <taxon>Gammaproteobacteria</taxon>
        <taxon>Lysobacterales</taxon>
        <taxon>Rhodanobacteraceae</taxon>
        <taxon>Luteibacter</taxon>
    </lineage>
</organism>
<keyword evidence="2" id="KW-0963">Cytoplasm</keyword>
<dbReference type="EMBL" id="SMCS01000011">
    <property type="protein sequence ID" value="TCV91472.1"/>
    <property type="molecule type" value="Genomic_DNA"/>
</dbReference>
<gene>
    <name evidence="2" type="primary">rsfS</name>
    <name evidence="3" type="ORF">EC912_11165</name>
</gene>
<dbReference type="SUPFAM" id="SSF81301">
    <property type="entry name" value="Nucleotidyltransferase"/>
    <property type="match status" value="1"/>
</dbReference>
<dbReference type="GO" id="GO:0042256">
    <property type="term" value="P:cytosolic ribosome assembly"/>
    <property type="evidence" value="ECO:0007669"/>
    <property type="project" value="UniProtKB-UniRule"/>
</dbReference>
<dbReference type="OrthoDB" id="9793681at2"/>
<dbReference type="AlphaFoldDB" id="A0A4R3YHJ5"/>
<dbReference type="HAMAP" id="MF_01477">
    <property type="entry name" value="Iojap_RsfS"/>
    <property type="match status" value="1"/>
</dbReference>
<dbReference type="Gene3D" id="3.30.460.10">
    <property type="entry name" value="Beta Polymerase, domain 2"/>
    <property type="match status" value="1"/>
</dbReference>
<accession>A0A4R3YHJ5</accession>
<evidence type="ECO:0000313" key="4">
    <source>
        <dbReference type="Proteomes" id="UP000295645"/>
    </source>
</evidence>
<comment type="function">
    <text evidence="2">Functions as a ribosomal silencing factor. Interacts with ribosomal protein uL14 (rplN), blocking formation of intersubunit bridge B8. Prevents association of the 30S and 50S ribosomal subunits and the formation of functional ribosomes, thus repressing translation.</text>
</comment>
<sequence length="130" mass="14328">MSSTSQRKAKSAALNELLRKRVIDALEELKAKDVREIDVRGKTSIADILFIASGTSARHVKSIADEVIKFAKEAGVMPIGVEGQTEAEWVLVDLGDIIVHVMMPRIREFYGLERLWTVGDDGYEAANATV</sequence>
<dbReference type="GO" id="GO:0005737">
    <property type="term" value="C:cytoplasm"/>
    <property type="evidence" value="ECO:0007669"/>
    <property type="project" value="UniProtKB-SubCell"/>
</dbReference>
<evidence type="ECO:0000256" key="2">
    <source>
        <dbReference type="HAMAP-Rule" id="MF_01477"/>
    </source>
</evidence>
<dbReference type="GO" id="GO:0043023">
    <property type="term" value="F:ribosomal large subunit binding"/>
    <property type="evidence" value="ECO:0007669"/>
    <property type="project" value="TreeGrafter"/>
</dbReference>
<dbReference type="GO" id="GO:0090071">
    <property type="term" value="P:negative regulation of ribosome biogenesis"/>
    <property type="evidence" value="ECO:0007669"/>
    <property type="project" value="UniProtKB-UniRule"/>
</dbReference>
<dbReference type="GO" id="GO:0017148">
    <property type="term" value="P:negative regulation of translation"/>
    <property type="evidence" value="ECO:0007669"/>
    <property type="project" value="UniProtKB-UniRule"/>
</dbReference>
<evidence type="ECO:0000256" key="1">
    <source>
        <dbReference type="ARBA" id="ARBA00010574"/>
    </source>
</evidence>
<dbReference type="PANTHER" id="PTHR21043:SF0">
    <property type="entry name" value="MITOCHONDRIAL ASSEMBLY OF RIBOSOMAL LARGE SUBUNIT PROTEIN 1"/>
    <property type="match status" value="1"/>
</dbReference>
<reference evidence="3 4" key="1">
    <citation type="submission" date="2019-03" db="EMBL/GenBank/DDBJ databases">
        <title>Above-ground endophytic microbial communities from plants in different locations in the United States.</title>
        <authorList>
            <person name="Frank C."/>
        </authorList>
    </citation>
    <scope>NUCLEOTIDE SEQUENCE [LARGE SCALE GENOMIC DNA]</scope>
    <source>
        <strain evidence="3 4">LP_13_YM</strain>
    </source>
</reference>
<dbReference type="Pfam" id="PF02410">
    <property type="entry name" value="RsfS"/>
    <property type="match status" value="1"/>
</dbReference>
<keyword evidence="2" id="KW-0810">Translation regulation</keyword>
<comment type="caution">
    <text evidence="3">The sequence shown here is derived from an EMBL/GenBank/DDBJ whole genome shotgun (WGS) entry which is preliminary data.</text>
</comment>
<evidence type="ECO:0000313" key="3">
    <source>
        <dbReference type="EMBL" id="TCV91472.1"/>
    </source>
</evidence>
<dbReference type="InterPro" id="IPR043519">
    <property type="entry name" value="NT_sf"/>
</dbReference>
<protein>
    <recommendedName>
        <fullName evidence="2">Ribosomal silencing factor RsfS</fullName>
    </recommendedName>
</protein>
<name>A0A4R3YHJ5_9GAMM</name>
<comment type="subunit">
    <text evidence="2">Interacts with ribosomal protein uL14 (rplN).</text>
</comment>
<dbReference type="InterPro" id="IPR004394">
    <property type="entry name" value="Iojap/RsfS/C7orf30"/>
</dbReference>
<proteinExistence type="inferred from homology"/>
<keyword evidence="4" id="KW-1185">Reference proteome</keyword>
<comment type="similarity">
    <text evidence="1 2">Belongs to the Iojap/RsfS family.</text>
</comment>
<comment type="subcellular location">
    <subcellularLocation>
        <location evidence="2">Cytoplasm</location>
    </subcellularLocation>
</comment>
<dbReference type="PANTHER" id="PTHR21043">
    <property type="entry name" value="IOJAP SUPERFAMILY ORTHOLOG"/>
    <property type="match status" value="1"/>
</dbReference>
<keyword evidence="2" id="KW-0678">Repressor</keyword>
<dbReference type="NCBIfam" id="TIGR00090">
    <property type="entry name" value="rsfS_iojap_ybeB"/>
    <property type="match status" value="1"/>
</dbReference>
<dbReference type="Proteomes" id="UP000295645">
    <property type="component" value="Unassembled WGS sequence"/>
</dbReference>